<evidence type="ECO:0000313" key="2">
    <source>
        <dbReference type="Proteomes" id="UP000288805"/>
    </source>
</evidence>
<sequence length="143" mass="15493">MPATNSTTNFGAVGWECFLGHGLMSVLQEESEFGLPGGNGQLLTLGLGLLATALAAAYSQWAPQYPISSRDIEESITKELDDTGTNWWSEKNLEKIVVTSWWYMGSKVGQLAVDLEIRMKGHLLSRELFSGNAGTVVHSSSSI</sequence>
<protein>
    <submittedName>
        <fullName evidence="1">Uncharacterized protein</fullName>
    </submittedName>
</protein>
<dbReference type="EMBL" id="QGNW01000724">
    <property type="protein sequence ID" value="RVW64178.1"/>
    <property type="molecule type" value="Genomic_DNA"/>
</dbReference>
<evidence type="ECO:0000313" key="1">
    <source>
        <dbReference type="EMBL" id="RVW64178.1"/>
    </source>
</evidence>
<accession>A0A438FW66</accession>
<dbReference type="Proteomes" id="UP000288805">
    <property type="component" value="Unassembled WGS sequence"/>
</dbReference>
<comment type="caution">
    <text evidence="1">The sequence shown here is derived from an EMBL/GenBank/DDBJ whole genome shotgun (WGS) entry which is preliminary data.</text>
</comment>
<gene>
    <name evidence="1" type="ORF">CK203_046306</name>
</gene>
<reference evidence="1 2" key="1">
    <citation type="journal article" date="2018" name="PLoS Genet.">
        <title>Population sequencing reveals clonal diversity and ancestral inbreeding in the grapevine cultivar Chardonnay.</title>
        <authorList>
            <person name="Roach M.J."/>
            <person name="Johnson D.L."/>
            <person name="Bohlmann J."/>
            <person name="van Vuuren H.J."/>
            <person name="Jones S.J."/>
            <person name="Pretorius I.S."/>
            <person name="Schmidt S.A."/>
            <person name="Borneman A.R."/>
        </authorList>
    </citation>
    <scope>NUCLEOTIDE SEQUENCE [LARGE SCALE GENOMIC DNA]</scope>
    <source>
        <strain evidence="2">cv. Chardonnay</strain>
        <tissue evidence="1">Leaf</tissue>
    </source>
</reference>
<organism evidence="1 2">
    <name type="scientific">Vitis vinifera</name>
    <name type="common">Grape</name>
    <dbReference type="NCBI Taxonomy" id="29760"/>
    <lineage>
        <taxon>Eukaryota</taxon>
        <taxon>Viridiplantae</taxon>
        <taxon>Streptophyta</taxon>
        <taxon>Embryophyta</taxon>
        <taxon>Tracheophyta</taxon>
        <taxon>Spermatophyta</taxon>
        <taxon>Magnoliopsida</taxon>
        <taxon>eudicotyledons</taxon>
        <taxon>Gunneridae</taxon>
        <taxon>Pentapetalae</taxon>
        <taxon>rosids</taxon>
        <taxon>Vitales</taxon>
        <taxon>Vitaceae</taxon>
        <taxon>Viteae</taxon>
        <taxon>Vitis</taxon>
    </lineage>
</organism>
<dbReference type="AlphaFoldDB" id="A0A438FW66"/>
<name>A0A438FW66_VITVI</name>
<proteinExistence type="predicted"/>